<dbReference type="InterPro" id="IPR016064">
    <property type="entry name" value="NAD/diacylglycerol_kinase_sf"/>
</dbReference>
<dbReference type="InterPro" id="IPR017437">
    <property type="entry name" value="ATP-NAD_kinase_PpnK-typ_C"/>
</dbReference>
<evidence type="ECO:0000313" key="1">
    <source>
        <dbReference type="EMBL" id="APG80621.1"/>
    </source>
</evidence>
<proteinExistence type="predicted"/>
<sequence>MKIKIISKKNYPELKKLYSKFDVSDDAEICLAVGGDGTFIKAANEFDGPILPIRSAEKNSTGYYADVDLNDIDFIIKSLLSKNYKIEELGRKVEVDYKKIKYYGVNEVLLKNIQQEVYFKLYYDEKGRRSRLYEYTLSGDGFLVTSAIGSTAYNRTAGGPIIMDKNVLCLTFLSIENPLTNSVILRKDEKLHVEIEKGRGVLSYDGIAISDLNQGKSFDIKLSNKKVKILKLKNNGEEFSEKLSRIIKSKMN</sequence>
<keyword evidence="1" id="KW-0808">Transferase</keyword>
<gene>
    <name evidence="1" type="primary">ppnK_1</name>
</gene>
<dbReference type="GO" id="GO:0003951">
    <property type="term" value="F:NAD+ kinase activity"/>
    <property type="evidence" value="ECO:0007669"/>
    <property type="project" value="UniProtKB-EC"/>
</dbReference>
<organism evidence="1">
    <name type="scientific">Candidatus Parvarchaeum acidiphilum ARMAN-4</name>
    <dbReference type="NCBI Taxonomy" id="662760"/>
    <lineage>
        <taxon>Archaea</taxon>
        <taxon>Candidatus Parvarchaeota</taxon>
        <taxon>Candidatus Parvarchaeum</taxon>
    </lineage>
</organism>
<dbReference type="Pfam" id="PF20143">
    <property type="entry name" value="NAD_kinase_C"/>
    <property type="match status" value="1"/>
</dbReference>
<dbReference type="InterPro" id="IPR017438">
    <property type="entry name" value="ATP-NAD_kinase_N"/>
</dbReference>
<dbReference type="AlphaFoldDB" id="A0A1L3KS18"/>
<dbReference type="PANTHER" id="PTHR20275">
    <property type="entry name" value="NAD KINASE"/>
    <property type="match status" value="1"/>
</dbReference>
<reference evidence="1" key="1">
    <citation type="submission" date="2016-10" db="EMBL/GenBank/DDBJ databases">
        <title>New CRISPR-Cas systems from uncultivated microbes.</title>
        <authorList>
            <person name="Burstein D."/>
            <person name="Harrington L.B."/>
            <person name="Strutt S.C."/>
            <person name="Probst A.J."/>
            <person name="Anantharaman K."/>
            <person name="Thomas B.C."/>
            <person name="Doudna J.A."/>
            <person name="Banfield J.F."/>
        </authorList>
    </citation>
    <scope>NUCLEOTIDE SEQUENCE</scope>
    <source>
        <strain evidence="1">ARMAN-4</strain>
    </source>
</reference>
<accession>A0A1L3KS18</accession>
<dbReference type="Gene3D" id="2.60.200.30">
    <property type="entry name" value="Probable inorganic polyphosphate/atp-NAD kinase, domain 2"/>
    <property type="match status" value="1"/>
</dbReference>
<name>A0A1L3KS18_PARA4</name>
<dbReference type="PANTHER" id="PTHR20275:SF0">
    <property type="entry name" value="NAD KINASE"/>
    <property type="match status" value="1"/>
</dbReference>
<dbReference type="SUPFAM" id="SSF111331">
    <property type="entry name" value="NAD kinase/diacylglycerol kinase-like"/>
    <property type="match status" value="1"/>
</dbReference>
<dbReference type="GO" id="GO:0006741">
    <property type="term" value="P:NADP+ biosynthetic process"/>
    <property type="evidence" value="ECO:0007669"/>
    <property type="project" value="TreeGrafter"/>
</dbReference>
<dbReference type="EC" id="2.7.1.23" evidence="1"/>
<dbReference type="Gene3D" id="3.40.50.10330">
    <property type="entry name" value="Probable inorganic polyphosphate/atp-NAD kinase, domain 1"/>
    <property type="match status" value="1"/>
</dbReference>
<dbReference type="GO" id="GO:0019674">
    <property type="term" value="P:NAD+ metabolic process"/>
    <property type="evidence" value="ECO:0007669"/>
    <property type="project" value="InterPro"/>
</dbReference>
<keyword evidence="1" id="KW-0418">Kinase</keyword>
<dbReference type="EMBL" id="KY040241">
    <property type="protein sequence ID" value="APG80621.1"/>
    <property type="molecule type" value="Genomic_DNA"/>
</dbReference>
<protein>
    <submittedName>
        <fullName evidence="1">Putative inorganic polyphosphate/ATP-NAD kinase</fullName>
        <ecNumber evidence="1">2.7.1.23</ecNumber>
    </submittedName>
</protein>